<keyword evidence="1" id="KW-1133">Transmembrane helix</keyword>
<sequence>MMKALLLLTSLLFSFFVLTSGNAFAQNAYVTQNYAINSSASPLTPYGIDIPSFPPDPSTTCSIVFNSKTSMTSAGTFDVTVQYFSPGEILSSQGTQTGQTSFVFKDFGTDSSTTQSSTGDYEALVKFTHSATISRTGTFNSQLICSTPKTTTEIVIDRSDTDSKGKYPWATEHFITRPSPGGTTTNTSASFAEGFLIPGSRFAGESVEFQDSLGCGTNNECAMAFLYPFNSSFSGQVNIFVNATNSTFVCSGVFPPQSVKTFNIDIVKASDGSITNLFTVSSTCSITTEFPTVVDTPLSLDPNQLYFLSIHGTNTFTAFSGNNIDVAIPQTVNISIDTRVPNFVCPAFSECVNGTQSRICTDTSGNNFPDTIEFQSCFVPQEFDEIILGFEDLQVSTTDILECKKNAFTCVAIPQSLAFELPLNWEVNFELVNDSGTLKPHEAMAFITNEEAFVGFRSLELNYRPVKLDVVQTVSGGASPAACGNETTGFQASVNTEDFNGTITSENFTFPAVFPGISWATRGATQPRLQYDNNFFGANPFCSPITLCYGDCNATVGTSYQILLNRLNETSGLVLETTFRFEGFATPGEWNIVRVDLNATEIVSGAPYQIVIATDVDDVFSTRPTRLFFDDFRVQSLVQPLVVTCVDQCVGNDFLDATEQDGTCFIVTTINESSCVAIQEAILAEEVQGIFDPVALIDDLLNGTGTNVTAIEEAGFGFALFFISPFFLAFAVILIIGAFAEFKISQNGQGAGGAIFGIILLSGTIAFTLAGLFPIAFAILFIVLGGFLVVHQMQKFITGK</sequence>
<feature type="transmembrane region" description="Helical" evidence="1">
    <location>
        <begin position="751"/>
        <end position="769"/>
    </location>
</feature>
<evidence type="ECO:0000256" key="1">
    <source>
        <dbReference type="SAM" id="Phobius"/>
    </source>
</evidence>
<feature type="transmembrane region" description="Helical" evidence="1">
    <location>
        <begin position="775"/>
        <end position="793"/>
    </location>
</feature>
<comment type="caution">
    <text evidence="2">The sequence shown here is derived from an EMBL/GenBank/DDBJ whole genome shotgun (WGS) entry which is preliminary data.</text>
</comment>
<organism evidence="2">
    <name type="scientific">marine sediment metagenome</name>
    <dbReference type="NCBI Taxonomy" id="412755"/>
    <lineage>
        <taxon>unclassified sequences</taxon>
        <taxon>metagenomes</taxon>
        <taxon>ecological metagenomes</taxon>
    </lineage>
</organism>
<keyword evidence="1" id="KW-0472">Membrane</keyword>
<evidence type="ECO:0000313" key="2">
    <source>
        <dbReference type="EMBL" id="KKN60116.1"/>
    </source>
</evidence>
<dbReference type="AlphaFoldDB" id="A0A0F9UFV8"/>
<dbReference type="EMBL" id="LAZR01000704">
    <property type="protein sequence ID" value="KKN60116.1"/>
    <property type="molecule type" value="Genomic_DNA"/>
</dbReference>
<accession>A0A0F9UFV8</accession>
<proteinExistence type="predicted"/>
<keyword evidence="1" id="KW-0812">Transmembrane</keyword>
<name>A0A0F9UFV8_9ZZZZ</name>
<gene>
    <name evidence="2" type="ORF">LCGC14_0534940</name>
</gene>
<protein>
    <submittedName>
        <fullName evidence="2">Uncharacterized protein</fullName>
    </submittedName>
</protein>
<reference evidence="2" key="1">
    <citation type="journal article" date="2015" name="Nature">
        <title>Complex archaea that bridge the gap between prokaryotes and eukaryotes.</title>
        <authorList>
            <person name="Spang A."/>
            <person name="Saw J.H."/>
            <person name="Jorgensen S.L."/>
            <person name="Zaremba-Niedzwiedzka K."/>
            <person name="Martijn J."/>
            <person name="Lind A.E."/>
            <person name="van Eijk R."/>
            <person name="Schleper C."/>
            <person name="Guy L."/>
            <person name="Ettema T.J."/>
        </authorList>
    </citation>
    <scope>NUCLEOTIDE SEQUENCE</scope>
</reference>
<feature type="transmembrane region" description="Helical" evidence="1">
    <location>
        <begin position="716"/>
        <end position="739"/>
    </location>
</feature>